<keyword evidence="2" id="KW-0479">Metal-binding</keyword>
<dbReference type="PANTHER" id="PTHR48198:SF1">
    <property type="entry name" value="METALLOTHIONEIN-LIKE PROTEIN 4A-RELATED"/>
    <property type="match status" value="1"/>
</dbReference>
<keyword evidence="3" id="KW-0480">Metal-thiolate cluster</keyword>
<dbReference type="STRING" id="74649.A0A2P6PTD4"/>
<organism evidence="4 5">
    <name type="scientific">Rosa chinensis</name>
    <name type="common">China rose</name>
    <dbReference type="NCBI Taxonomy" id="74649"/>
    <lineage>
        <taxon>Eukaryota</taxon>
        <taxon>Viridiplantae</taxon>
        <taxon>Streptophyta</taxon>
        <taxon>Embryophyta</taxon>
        <taxon>Tracheophyta</taxon>
        <taxon>Spermatophyta</taxon>
        <taxon>Magnoliopsida</taxon>
        <taxon>eudicotyledons</taxon>
        <taxon>Gunneridae</taxon>
        <taxon>Pentapetalae</taxon>
        <taxon>rosids</taxon>
        <taxon>fabids</taxon>
        <taxon>Rosales</taxon>
        <taxon>Rosaceae</taxon>
        <taxon>Rosoideae</taxon>
        <taxon>Rosoideae incertae sedis</taxon>
        <taxon>Rosa</taxon>
    </lineage>
</organism>
<dbReference type="AlphaFoldDB" id="A0A2P6PTD4"/>
<dbReference type="GO" id="GO:0008270">
    <property type="term" value="F:zinc ion binding"/>
    <property type="evidence" value="ECO:0007669"/>
    <property type="project" value="InterPro"/>
</dbReference>
<evidence type="ECO:0000313" key="4">
    <source>
        <dbReference type="EMBL" id="PRQ25187.1"/>
    </source>
</evidence>
<dbReference type="Pfam" id="PF02068">
    <property type="entry name" value="Metallothio_PEC"/>
    <property type="match status" value="2"/>
</dbReference>
<evidence type="ECO:0000256" key="1">
    <source>
        <dbReference type="ARBA" id="ARBA00005802"/>
    </source>
</evidence>
<gene>
    <name evidence="4" type="ORF">RchiOBHm_Chr6g0280851</name>
</gene>
<proteinExistence type="inferred from homology"/>
<dbReference type="Proteomes" id="UP000238479">
    <property type="component" value="Chromosome 6"/>
</dbReference>
<evidence type="ECO:0000313" key="5">
    <source>
        <dbReference type="Proteomes" id="UP000238479"/>
    </source>
</evidence>
<evidence type="ECO:0000256" key="2">
    <source>
        <dbReference type="ARBA" id="ARBA00022723"/>
    </source>
</evidence>
<protein>
    <submittedName>
        <fullName evidence="4">Putative plant EC metallothionein-like protein, family 15</fullName>
    </submittedName>
</protein>
<reference evidence="4 5" key="1">
    <citation type="journal article" date="2018" name="Nat. Genet.">
        <title>The Rosa genome provides new insights in the design of modern roses.</title>
        <authorList>
            <person name="Bendahmane M."/>
        </authorList>
    </citation>
    <scope>NUCLEOTIDE SEQUENCE [LARGE SCALE GENOMIC DNA]</scope>
    <source>
        <strain evidence="5">cv. Old Blush</strain>
    </source>
</reference>
<comment type="caution">
    <text evidence="4">The sequence shown here is derived from an EMBL/GenBank/DDBJ whole genome shotgun (WGS) entry which is preliminary data.</text>
</comment>
<evidence type="ECO:0000256" key="3">
    <source>
        <dbReference type="ARBA" id="ARBA00022851"/>
    </source>
</evidence>
<name>A0A2P6PTD4_ROSCH</name>
<dbReference type="OMA" id="RCITRTE"/>
<accession>A0A2P6PTD4</accession>
<keyword evidence="5" id="KW-1185">Reference proteome</keyword>
<dbReference type="PANTHER" id="PTHR48198">
    <property type="entry name" value="EC PROTEIN HOMOLOG"/>
    <property type="match status" value="1"/>
</dbReference>
<dbReference type="PRINTS" id="PR00877">
    <property type="entry name" value="MTPLANTPEC"/>
</dbReference>
<sequence>MAETVGGVKMSCNDSCGCPVPCPGGVSCRCITRTEATSGDGHMKCSCGEHCGCNPCACAKSVVSTGVGRAYCRCGEGCTCDTAEVLLVHTKKALRNFASSSRDKTMYMFSKDLNFDDRCTTRTDPATVDNHKKCSCGEHCGCNPCTCARKVATTGVGKAYCKCGDACNCVSCAA</sequence>
<comment type="similarity">
    <text evidence="1">Belongs to the metallothionein superfamily. Type 15 family.</text>
</comment>
<dbReference type="EMBL" id="PDCK01000044">
    <property type="protein sequence ID" value="PRQ25187.1"/>
    <property type="molecule type" value="Genomic_DNA"/>
</dbReference>
<dbReference type="Gramene" id="PRQ25187">
    <property type="protein sequence ID" value="PRQ25187"/>
    <property type="gene ID" value="RchiOBHm_Chr6g0280851"/>
</dbReference>
<dbReference type="InterPro" id="IPR000316">
    <property type="entry name" value="Metallthion_15"/>
</dbReference>